<dbReference type="AlphaFoldDB" id="A0AA38I835"/>
<evidence type="ECO:0000313" key="3">
    <source>
        <dbReference type="Proteomes" id="UP001168821"/>
    </source>
</evidence>
<evidence type="ECO:0000313" key="2">
    <source>
        <dbReference type="EMBL" id="KAJ3650793.1"/>
    </source>
</evidence>
<comment type="caution">
    <text evidence="2">The sequence shown here is derived from an EMBL/GenBank/DDBJ whole genome shotgun (WGS) entry which is preliminary data.</text>
</comment>
<evidence type="ECO:0000256" key="1">
    <source>
        <dbReference type="SAM" id="MobiDB-lite"/>
    </source>
</evidence>
<dbReference type="Proteomes" id="UP001168821">
    <property type="component" value="Unassembled WGS sequence"/>
</dbReference>
<organism evidence="2 3">
    <name type="scientific">Zophobas morio</name>
    <dbReference type="NCBI Taxonomy" id="2755281"/>
    <lineage>
        <taxon>Eukaryota</taxon>
        <taxon>Metazoa</taxon>
        <taxon>Ecdysozoa</taxon>
        <taxon>Arthropoda</taxon>
        <taxon>Hexapoda</taxon>
        <taxon>Insecta</taxon>
        <taxon>Pterygota</taxon>
        <taxon>Neoptera</taxon>
        <taxon>Endopterygota</taxon>
        <taxon>Coleoptera</taxon>
        <taxon>Polyphaga</taxon>
        <taxon>Cucujiformia</taxon>
        <taxon>Tenebrionidae</taxon>
        <taxon>Zophobas</taxon>
    </lineage>
</organism>
<feature type="compositionally biased region" description="Basic and acidic residues" evidence="1">
    <location>
        <begin position="28"/>
        <end position="53"/>
    </location>
</feature>
<feature type="region of interest" description="Disordered" evidence="1">
    <location>
        <begin position="1"/>
        <end position="53"/>
    </location>
</feature>
<proteinExistence type="predicted"/>
<accession>A0AA38I835</accession>
<name>A0AA38I835_9CUCU</name>
<gene>
    <name evidence="2" type="ORF">Zmor_016872</name>
</gene>
<keyword evidence="3" id="KW-1185">Reference proteome</keyword>
<feature type="compositionally biased region" description="Basic and acidic residues" evidence="1">
    <location>
        <begin position="1"/>
        <end position="13"/>
    </location>
</feature>
<dbReference type="EMBL" id="JALNTZ010000005">
    <property type="protein sequence ID" value="KAJ3650793.1"/>
    <property type="molecule type" value="Genomic_DNA"/>
</dbReference>
<sequence>MRKGIQKLEDKKEKLRSRKFLEEEPDENSEKGNPGRERITKEKRHNPDKEMFSRKGILKRLFEEGLPQRNLRRKTLRE</sequence>
<protein>
    <submittedName>
        <fullName evidence="2">Uncharacterized protein</fullName>
    </submittedName>
</protein>
<reference evidence="2" key="1">
    <citation type="journal article" date="2023" name="G3 (Bethesda)">
        <title>Whole genome assemblies of Zophobas morio and Tenebrio molitor.</title>
        <authorList>
            <person name="Kaur S."/>
            <person name="Stinson S.A."/>
            <person name="diCenzo G.C."/>
        </authorList>
    </citation>
    <scope>NUCLEOTIDE SEQUENCE</scope>
    <source>
        <strain evidence="2">QUZm001</strain>
    </source>
</reference>